<dbReference type="HOGENOM" id="CLU_818965_0_0_1"/>
<proteinExistence type="predicted"/>
<protein>
    <submittedName>
        <fullName evidence="1">Uncharacterized protein</fullName>
    </submittedName>
</protein>
<name>N1PQN2_DOTSN</name>
<dbReference type="Proteomes" id="UP000016933">
    <property type="component" value="Unassembled WGS sequence"/>
</dbReference>
<keyword evidence="2" id="KW-1185">Reference proteome</keyword>
<evidence type="ECO:0000313" key="1">
    <source>
        <dbReference type="EMBL" id="EME44660.1"/>
    </source>
</evidence>
<reference evidence="1 2" key="2">
    <citation type="journal article" date="2012" name="PLoS Pathog.">
        <title>Diverse lifestyles and strategies of plant pathogenesis encoded in the genomes of eighteen Dothideomycetes fungi.</title>
        <authorList>
            <person name="Ohm R.A."/>
            <person name="Feau N."/>
            <person name="Henrissat B."/>
            <person name="Schoch C.L."/>
            <person name="Horwitz B.A."/>
            <person name="Barry K.W."/>
            <person name="Condon B.J."/>
            <person name="Copeland A.C."/>
            <person name="Dhillon B."/>
            <person name="Glaser F."/>
            <person name="Hesse C.N."/>
            <person name="Kosti I."/>
            <person name="LaButti K."/>
            <person name="Lindquist E.A."/>
            <person name="Lucas S."/>
            <person name="Salamov A.A."/>
            <person name="Bradshaw R.E."/>
            <person name="Ciuffetti L."/>
            <person name="Hamelin R.C."/>
            <person name="Kema G.H.J."/>
            <person name="Lawrence C."/>
            <person name="Scott J.A."/>
            <person name="Spatafora J.W."/>
            <person name="Turgeon B.G."/>
            <person name="de Wit P.J.G.M."/>
            <person name="Zhong S."/>
            <person name="Goodwin S.B."/>
            <person name="Grigoriev I.V."/>
        </authorList>
    </citation>
    <scope>NUCLEOTIDE SEQUENCE [LARGE SCALE GENOMIC DNA]</scope>
    <source>
        <strain evidence="2">NZE10 / CBS 128990</strain>
    </source>
</reference>
<accession>N1PQN2</accession>
<dbReference type="AlphaFoldDB" id="N1PQN2"/>
<dbReference type="OrthoDB" id="3640838at2759"/>
<organism evidence="1 2">
    <name type="scientific">Dothistroma septosporum (strain NZE10 / CBS 128990)</name>
    <name type="common">Red band needle blight fungus</name>
    <name type="synonym">Mycosphaerella pini</name>
    <dbReference type="NCBI Taxonomy" id="675120"/>
    <lineage>
        <taxon>Eukaryota</taxon>
        <taxon>Fungi</taxon>
        <taxon>Dikarya</taxon>
        <taxon>Ascomycota</taxon>
        <taxon>Pezizomycotina</taxon>
        <taxon>Dothideomycetes</taxon>
        <taxon>Dothideomycetidae</taxon>
        <taxon>Mycosphaerellales</taxon>
        <taxon>Mycosphaerellaceae</taxon>
        <taxon>Dothistroma</taxon>
    </lineage>
</organism>
<gene>
    <name evidence="1" type="ORF">DOTSEDRAFT_35044</name>
</gene>
<evidence type="ECO:0000313" key="2">
    <source>
        <dbReference type="Proteomes" id="UP000016933"/>
    </source>
</evidence>
<reference evidence="2" key="1">
    <citation type="journal article" date="2012" name="PLoS Genet.">
        <title>The genomes of the fungal plant pathogens Cladosporium fulvum and Dothistroma septosporum reveal adaptation to different hosts and lifestyles but also signatures of common ancestry.</title>
        <authorList>
            <person name="de Wit P.J.G.M."/>
            <person name="van der Burgt A."/>
            <person name="Oekmen B."/>
            <person name="Stergiopoulos I."/>
            <person name="Abd-Elsalam K.A."/>
            <person name="Aerts A.L."/>
            <person name="Bahkali A.H."/>
            <person name="Beenen H.G."/>
            <person name="Chettri P."/>
            <person name="Cox M.P."/>
            <person name="Datema E."/>
            <person name="de Vries R.P."/>
            <person name="Dhillon B."/>
            <person name="Ganley A.R."/>
            <person name="Griffiths S.A."/>
            <person name="Guo Y."/>
            <person name="Hamelin R.C."/>
            <person name="Henrissat B."/>
            <person name="Kabir M.S."/>
            <person name="Jashni M.K."/>
            <person name="Kema G."/>
            <person name="Klaubauf S."/>
            <person name="Lapidus A."/>
            <person name="Levasseur A."/>
            <person name="Lindquist E."/>
            <person name="Mehrabi R."/>
            <person name="Ohm R.A."/>
            <person name="Owen T.J."/>
            <person name="Salamov A."/>
            <person name="Schwelm A."/>
            <person name="Schijlen E."/>
            <person name="Sun H."/>
            <person name="van den Burg H.A."/>
            <person name="van Ham R.C.H.J."/>
            <person name="Zhang S."/>
            <person name="Goodwin S.B."/>
            <person name="Grigoriev I.V."/>
            <person name="Collemare J."/>
            <person name="Bradshaw R.E."/>
        </authorList>
    </citation>
    <scope>NUCLEOTIDE SEQUENCE [LARGE SCALE GENOMIC DNA]</scope>
    <source>
        <strain evidence="2">NZE10 / CBS 128990</strain>
    </source>
</reference>
<sequence>MARLGKLFMAQQVGLPLVHVLRPCIHLRLISFNFCLSNTLNDDIIDNSSVSRASSGKVMECQARRELKERVFHMLDLSFAPNSKASQVCIARSPSLASPHLGFALRYGLQQQHSTTAHILRPHFSKYHTVMTIDSRDSRLLALPAELRDTICRFVLVADRDIMIPTQGRLPTPPALLSTNRQLGEEARSICSGENVFLFMIARFDASNLIKFCSSAIIRGPLPVQIAAGVFEPRTSSWPGLKMWMHAYYEGLSCPIGVQEQDTRFPKVCAAEQLFEVAGRFMNMVPKPSWEGVAGPQLESIRAALAIVDASGVWTLRGCGLEAKAAGRSCPIAGNGSKA</sequence>
<dbReference type="EMBL" id="KB446539">
    <property type="protein sequence ID" value="EME44660.1"/>
    <property type="molecule type" value="Genomic_DNA"/>
</dbReference>